<dbReference type="Pfam" id="PF08264">
    <property type="entry name" value="Anticodon_1"/>
    <property type="match status" value="1"/>
</dbReference>
<dbReference type="GO" id="GO:0005524">
    <property type="term" value="F:ATP binding"/>
    <property type="evidence" value="ECO:0007669"/>
    <property type="project" value="UniProtKB-KW"/>
</dbReference>
<evidence type="ECO:0000256" key="4">
    <source>
        <dbReference type="ARBA" id="ARBA00022741"/>
    </source>
</evidence>
<feature type="domain" description="Aminoacyl-tRNA synthetase class Ia" evidence="12">
    <location>
        <begin position="205"/>
        <end position="772"/>
    </location>
</feature>
<feature type="domain" description="Methionyl/Valyl/Leucyl/Isoleucyl-tRNA synthetase anticodon-binding" evidence="13">
    <location>
        <begin position="815"/>
        <end position="928"/>
    </location>
</feature>
<dbReference type="InterPro" id="IPR009080">
    <property type="entry name" value="tRNAsynth_Ia_anticodon-bd"/>
</dbReference>
<evidence type="ECO:0000256" key="2">
    <source>
        <dbReference type="ARBA" id="ARBA00013164"/>
    </source>
</evidence>
<keyword evidence="15" id="KW-1185">Reference proteome</keyword>
<dbReference type="CDD" id="cd07959">
    <property type="entry name" value="Anticodon_Ia_Leu_AEc"/>
    <property type="match status" value="1"/>
</dbReference>
<evidence type="ECO:0000256" key="7">
    <source>
        <dbReference type="ARBA" id="ARBA00023146"/>
    </source>
</evidence>
<dbReference type="Gene3D" id="3.40.50.620">
    <property type="entry name" value="HUPs"/>
    <property type="match status" value="1"/>
</dbReference>
<feature type="region of interest" description="Disordered" evidence="11">
    <location>
        <begin position="1"/>
        <end position="25"/>
    </location>
</feature>
<dbReference type="Gene3D" id="1.10.730.10">
    <property type="entry name" value="Isoleucyl-tRNA Synthetase, Domain 1"/>
    <property type="match status" value="1"/>
</dbReference>
<comment type="similarity">
    <text evidence="1 10">Belongs to the class-I aminoacyl-tRNA synthetase family.</text>
</comment>
<dbReference type="PANTHER" id="PTHR45794:SF1">
    <property type="entry name" value="LEUCINE--TRNA LIGASE, CYTOPLASMIC"/>
    <property type="match status" value="1"/>
</dbReference>
<evidence type="ECO:0000256" key="9">
    <source>
        <dbReference type="ARBA" id="ARBA00047469"/>
    </source>
</evidence>
<dbReference type="VEuPathDB" id="AmoebaDB:ACA1_101510"/>
<dbReference type="EC" id="6.1.1.4" evidence="2"/>
<dbReference type="GO" id="GO:0002161">
    <property type="term" value="F:aminoacyl-tRNA deacylase activity"/>
    <property type="evidence" value="ECO:0007669"/>
    <property type="project" value="InterPro"/>
</dbReference>
<dbReference type="InterPro" id="IPR009008">
    <property type="entry name" value="Val/Leu/Ile-tRNA-synth_edit"/>
</dbReference>
<name>L8GGB5_ACACF</name>
<dbReference type="InterPro" id="IPR013155">
    <property type="entry name" value="M/V/L/I-tRNA-synth_anticd-bd"/>
</dbReference>
<dbReference type="KEGG" id="acan:ACA1_101510"/>
<protein>
    <recommendedName>
        <fullName evidence="2">leucine--tRNA ligase</fullName>
        <ecNumber evidence="2">6.1.1.4</ecNumber>
    </recommendedName>
    <alternativeName>
        <fullName evidence="8">Leucyl-tRNA synthetase</fullName>
    </alternativeName>
</protein>
<dbReference type="STRING" id="1257118.L8GGB5"/>
<dbReference type="SUPFAM" id="SSF50677">
    <property type="entry name" value="ValRS/IleRS/LeuRS editing domain"/>
    <property type="match status" value="1"/>
</dbReference>
<dbReference type="AlphaFoldDB" id="L8GGB5"/>
<gene>
    <name evidence="14" type="ORF">ACA1_101510</name>
</gene>
<evidence type="ECO:0000256" key="1">
    <source>
        <dbReference type="ARBA" id="ARBA00005594"/>
    </source>
</evidence>
<dbReference type="GO" id="GO:0006429">
    <property type="term" value="P:leucyl-tRNA aminoacylation"/>
    <property type="evidence" value="ECO:0007669"/>
    <property type="project" value="InterPro"/>
</dbReference>
<dbReference type="Proteomes" id="UP000011083">
    <property type="component" value="Unassembled WGS sequence"/>
</dbReference>
<keyword evidence="3 10" id="KW-0436">Ligase</keyword>
<dbReference type="FunFam" id="1.10.730.10:FF:000020">
    <property type="entry name" value="Leucine--tRNA ligase cytoplasmic"/>
    <property type="match status" value="1"/>
</dbReference>
<evidence type="ECO:0000256" key="5">
    <source>
        <dbReference type="ARBA" id="ARBA00022840"/>
    </source>
</evidence>
<keyword evidence="4 10" id="KW-0547">Nucleotide-binding</keyword>
<dbReference type="PROSITE" id="PS00178">
    <property type="entry name" value="AA_TRNA_LIGASE_I"/>
    <property type="match status" value="1"/>
</dbReference>
<dbReference type="FunFam" id="3.90.740.10:FF:000001">
    <property type="entry name" value="Leucine--tRNA ligase, cytoplasmic"/>
    <property type="match status" value="1"/>
</dbReference>
<dbReference type="SUPFAM" id="SSF52374">
    <property type="entry name" value="Nucleotidylyl transferase"/>
    <property type="match status" value="1"/>
</dbReference>
<reference evidence="14 15" key="1">
    <citation type="journal article" date="2013" name="Genome Biol.">
        <title>Genome of Acanthamoeba castellanii highlights extensive lateral gene transfer and early evolution of tyrosine kinase signaling.</title>
        <authorList>
            <person name="Clarke M."/>
            <person name="Lohan A.J."/>
            <person name="Liu B."/>
            <person name="Lagkouvardos I."/>
            <person name="Roy S."/>
            <person name="Zafar N."/>
            <person name="Bertelli C."/>
            <person name="Schilde C."/>
            <person name="Kianianmomeni A."/>
            <person name="Burglin T.R."/>
            <person name="Frech C."/>
            <person name="Turcotte B."/>
            <person name="Kopec K.O."/>
            <person name="Synnott J.M."/>
            <person name="Choo C."/>
            <person name="Paponov I."/>
            <person name="Finkler A."/>
            <person name="Soon Heng Tan C."/>
            <person name="Hutchins A.P."/>
            <person name="Weinmeier T."/>
            <person name="Rattei T."/>
            <person name="Chu J.S."/>
            <person name="Gimenez G."/>
            <person name="Irimia M."/>
            <person name="Rigden D.J."/>
            <person name="Fitzpatrick D.A."/>
            <person name="Lorenzo-Morales J."/>
            <person name="Bateman A."/>
            <person name="Chiu C.H."/>
            <person name="Tang P."/>
            <person name="Hegemann P."/>
            <person name="Fromm H."/>
            <person name="Raoult D."/>
            <person name="Greub G."/>
            <person name="Miranda-Saavedra D."/>
            <person name="Chen N."/>
            <person name="Nash P."/>
            <person name="Ginger M.L."/>
            <person name="Horn M."/>
            <person name="Schaap P."/>
            <person name="Caler L."/>
            <person name="Loftus B."/>
        </authorList>
    </citation>
    <scope>NUCLEOTIDE SEQUENCE [LARGE SCALE GENOMIC DNA]</scope>
    <source>
        <strain evidence="14 15">Neff</strain>
    </source>
</reference>
<evidence type="ECO:0000256" key="8">
    <source>
        <dbReference type="ARBA" id="ARBA00030520"/>
    </source>
</evidence>
<keyword evidence="5 10" id="KW-0067">ATP-binding</keyword>
<dbReference type="OrthoDB" id="10249672at2759"/>
<feature type="region of interest" description="Disordered" evidence="11">
    <location>
        <begin position="1078"/>
        <end position="1116"/>
    </location>
</feature>
<evidence type="ECO:0000313" key="15">
    <source>
        <dbReference type="Proteomes" id="UP000011083"/>
    </source>
</evidence>
<evidence type="ECO:0000256" key="11">
    <source>
        <dbReference type="SAM" id="MobiDB-lite"/>
    </source>
</evidence>
<feature type="domain" description="Aminoacyl-tRNA synthetase class Ia" evidence="12">
    <location>
        <begin position="42"/>
        <end position="124"/>
    </location>
</feature>
<dbReference type="SUPFAM" id="SSF47323">
    <property type="entry name" value="Anticodon-binding domain of a subclass of class I aminoacyl-tRNA synthetases"/>
    <property type="match status" value="1"/>
</dbReference>
<keyword evidence="6 10" id="KW-0648">Protein biosynthesis</keyword>
<evidence type="ECO:0000256" key="3">
    <source>
        <dbReference type="ARBA" id="ARBA00022598"/>
    </source>
</evidence>
<dbReference type="Pfam" id="PF00133">
    <property type="entry name" value="tRNA-synt_1"/>
    <property type="match status" value="2"/>
</dbReference>
<dbReference type="EMBL" id="KB008133">
    <property type="protein sequence ID" value="ELR12090.1"/>
    <property type="molecule type" value="Genomic_DNA"/>
</dbReference>
<dbReference type="RefSeq" id="XP_004334103.1">
    <property type="nucleotide sequence ID" value="XM_004334055.1"/>
</dbReference>
<dbReference type="InterPro" id="IPR002300">
    <property type="entry name" value="aa-tRNA-synth_Ia"/>
</dbReference>
<dbReference type="PANTHER" id="PTHR45794">
    <property type="entry name" value="LEUCYL-TRNA SYNTHETASE"/>
    <property type="match status" value="1"/>
</dbReference>
<evidence type="ECO:0000313" key="14">
    <source>
        <dbReference type="EMBL" id="ELR12090.1"/>
    </source>
</evidence>
<dbReference type="NCBIfam" id="TIGR00395">
    <property type="entry name" value="leuS_arch"/>
    <property type="match status" value="1"/>
</dbReference>
<evidence type="ECO:0000256" key="6">
    <source>
        <dbReference type="ARBA" id="ARBA00022917"/>
    </source>
</evidence>
<comment type="catalytic activity">
    <reaction evidence="9">
        <text>tRNA(Leu) + L-leucine + ATP = L-leucyl-tRNA(Leu) + AMP + diphosphate</text>
        <dbReference type="Rhea" id="RHEA:11688"/>
        <dbReference type="Rhea" id="RHEA-COMP:9613"/>
        <dbReference type="Rhea" id="RHEA-COMP:9622"/>
        <dbReference type="ChEBI" id="CHEBI:30616"/>
        <dbReference type="ChEBI" id="CHEBI:33019"/>
        <dbReference type="ChEBI" id="CHEBI:57427"/>
        <dbReference type="ChEBI" id="CHEBI:78442"/>
        <dbReference type="ChEBI" id="CHEBI:78494"/>
        <dbReference type="ChEBI" id="CHEBI:456215"/>
        <dbReference type="EC" id="6.1.1.4"/>
    </reaction>
</comment>
<feature type="compositionally biased region" description="Low complexity" evidence="11">
    <location>
        <begin position="1089"/>
        <end position="1116"/>
    </location>
</feature>
<dbReference type="OMA" id="KFIEWQF"/>
<dbReference type="InterPro" id="IPR014729">
    <property type="entry name" value="Rossmann-like_a/b/a_fold"/>
</dbReference>
<dbReference type="GO" id="GO:0004823">
    <property type="term" value="F:leucine-tRNA ligase activity"/>
    <property type="evidence" value="ECO:0007669"/>
    <property type="project" value="UniProtKB-EC"/>
</dbReference>
<dbReference type="InterPro" id="IPR001412">
    <property type="entry name" value="aa-tRNA-synth_I_CS"/>
</dbReference>
<keyword evidence="7 10" id="KW-0030">Aminoacyl-tRNA synthetase</keyword>
<sequence length="1116" mass="125399">MEASTTTPVPQEVAGEAAAAAKRKEPVSYAKRDFLIAIEKEIAKDWEEKKLWETDAPKEGEADEPKYMVSFPYPYMNGRLHLGHTFTVSKAEYAAGYQRLKGKRVLFPFGFHCTGMPIKACADKIKREIEQFGCPPKFPEPVAVEEAEPAPEKKKADPTVFHSAKSKAKAKGSGRDKYQWEIMEEMGVPESDIPKFADAQHWLYYFPPFAMEDLKDMGACVDWRRSFITTDVNPYYDSFVRWQFETLKAQGKVQFGKRYSIYSPLDGQPCADHDRSKGEGVLPQEYTLIKQEVLAPLPEKMKVLEGKKVYLVPATLRPETMYGQTNCYVLPTGTYGAYEINDTDVFICGEQAAKNLSFQGHSKEFGKPVRLVELTGQDLIGLRLKAPLAKYEAIYVLPMLTVSLDKGTGVVTSVPSDAPDDYAALMDLKNKQPFRAKYNVTDEMVLPFEVVPIIDIPEYGDTAAVTLYNELKIASQNDKDKLTIAKDRVYLKGFYDGVMKVGPHAGMKVQDAKPLIKKELIDAGLAVVYSEPAETVISRSGDKCVCALTDQWYIAYGEPEWRAQVEAVLKDMETFGTETRHQFEKTLDWLKEWACSRSYGLGTKLPWDTQYLIESLSDSTIYMAYYAVAHLLQAGSLDGHVTGPAGVKPDQLTNQVWDYIFARADLPAETTIPVDTLKALRREFEYPLDLRVSGKDLVPNHLTFFLYNHAAFFPKERCPQGVRANGHILLNGEKMSKSTGNFLTLRDAMEKYSVDGMRFALADSGDTTEDANFLDETVDTGVLRLYTQIDWIKETIANLGSLREGEPTTFFDLVFQSEINRAVTLTDGNYERMKFREALLTGFWNLQSARDNYRLAEKQMNRQLVERFIEVQTILLAPICPHYCDYIWTKLLHRAGSVRQASWPASGPVDEALLAQNDFLQEVLHTFRIRIQNTREQFVDTANGYVYVSDEFPSWHQKAIKALLPLFNAATGEFEPDFKKKVSDALKEDTSLKADTKKVMNLVADMPNRIKADGPAAFNLAAPFDQVALLKSNQEFLREQLGLAALSIYSASDADAPDHDNKKATAVPLKPVFTFSGEKKKVEKKPAAKKPAAPKKVQNPPKNQPKKAAPAPANTN</sequence>
<organism evidence="14 15">
    <name type="scientific">Acanthamoeba castellanii (strain ATCC 30010 / Neff)</name>
    <dbReference type="NCBI Taxonomy" id="1257118"/>
    <lineage>
        <taxon>Eukaryota</taxon>
        <taxon>Amoebozoa</taxon>
        <taxon>Discosea</taxon>
        <taxon>Longamoebia</taxon>
        <taxon>Centramoebida</taxon>
        <taxon>Acanthamoebidae</taxon>
        <taxon>Acanthamoeba</taxon>
    </lineage>
</organism>
<proteinExistence type="inferred from homology"/>
<dbReference type="GeneID" id="14912538"/>
<evidence type="ECO:0000259" key="12">
    <source>
        <dbReference type="Pfam" id="PF00133"/>
    </source>
</evidence>
<evidence type="ECO:0000259" key="13">
    <source>
        <dbReference type="Pfam" id="PF08264"/>
    </source>
</evidence>
<accession>L8GGB5</accession>
<evidence type="ECO:0000256" key="10">
    <source>
        <dbReference type="RuleBase" id="RU363035"/>
    </source>
</evidence>
<dbReference type="Gene3D" id="3.90.740.10">
    <property type="entry name" value="Valyl/Leucyl/Isoleucyl-tRNA synthetase, editing domain"/>
    <property type="match status" value="1"/>
</dbReference>
<dbReference type="InterPro" id="IPR004493">
    <property type="entry name" value="Leu-tRNA-synth_Ia_arc/euk"/>
</dbReference>